<evidence type="ECO:0000259" key="10">
    <source>
        <dbReference type="PROSITE" id="PS51465"/>
    </source>
</evidence>
<feature type="transmembrane region" description="Helical" evidence="8">
    <location>
        <begin position="149"/>
        <end position="177"/>
    </location>
</feature>
<proteinExistence type="inferred from homology"/>
<dbReference type="GO" id="GO:0016323">
    <property type="term" value="C:basolateral plasma membrane"/>
    <property type="evidence" value="ECO:0007669"/>
    <property type="project" value="TreeGrafter"/>
</dbReference>
<keyword evidence="3" id="KW-1003">Cell membrane</keyword>
<name>H3ANZ9_LATCH</name>
<feature type="transmembrane region" description="Helical" evidence="8">
    <location>
        <begin position="197"/>
        <end position="221"/>
    </location>
</feature>
<evidence type="ECO:0000256" key="3">
    <source>
        <dbReference type="ARBA" id="ARBA00022475"/>
    </source>
</evidence>
<keyword evidence="6 8" id="KW-0472">Membrane</keyword>
<keyword evidence="7" id="KW-1015">Disulfide bond</keyword>
<dbReference type="OMA" id="HLGENEM"/>
<dbReference type="GO" id="GO:0015347">
    <property type="term" value="F:sodium-independent organic anion transmembrane transporter activity"/>
    <property type="evidence" value="ECO:0007669"/>
    <property type="project" value="TreeGrafter"/>
</dbReference>
<evidence type="ECO:0000313" key="12">
    <source>
        <dbReference type="Proteomes" id="UP000008672"/>
    </source>
</evidence>
<feature type="transmembrane region" description="Helical" evidence="8">
    <location>
        <begin position="20"/>
        <end position="41"/>
    </location>
</feature>
<comment type="similarity">
    <text evidence="2 8">Belongs to the organo anion transporter (TC 2.A.60) family.</text>
</comment>
<feature type="transmembrane region" description="Helical" evidence="8">
    <location>
        <begin position="480"/>
        <end position="504"/>
    </location>
</feature>
<comment type="subcellular location">
    <subcellularLocation>
        <location evidence="1 8">Cell membrane</location>
        <topology evidence="1 8">Multi-pass membrane protein</topology>
    </subcellularLocation>
</comment>
<dbReference type="InterPro" id="IPR004156">
    <property type="entry name" value="OATP"/>
</dbReference>
<feature type="transmembrane region" description="Helical" evidence="8">
    <location>
        <begin position="525"/>
        <end position="547"/>
    </location>
</feature>
<dbReference type="Ensembl" id="ENSLACT00000011456.1">
    <property type="protein sequence ID" value="ENSLACP00000011370.1"/>
    <property type="gene ID" value="ENSLACG00000010005.1"/>
</dbReference>
<evidence type="ECO:0000256" key="4">
    <source>
        <dbReference type="ARBA" id="ARBA00022692"/>
    </source>
</evidence>
<dbReference type="InterPro" id="IPR002350">
    <property type="entry name" value="Kazal_dom"/>
</dbReference>
<dbReference type="AlphaFoldDB" id="H3ANZ9"/>
<dbReference type="GO" id="GO:0006811">
    <property type="term" value="P:monoatomic ion transport"/>
    <property type="evidence" value="ECO:0007669"/>
    <property type="project" value="UniProtKB-KW"/>
</dbReference>
<dbReference type="EMBL" id="AFYH01047603">
    <property type="status" value="NOT_ANNOTATED_CDS"/>
    <property type="molecule type" value="Genomic_DNA"/>
</dbReference>
<dbReference type="PROSITE" id="PS51465">
    <property type="entry name" value="KAZAL_2"/>
    <property type="match status" value="1"/>
</dbReference>
<feature type="transmembrane region" description="Helical" evidence="8">
    <location>
        <begin position="48"/>
        <end position="69"/>
    </location>
</feature>
<dbReference type="SUPFAM" id="SSF100895">
    <property type="entry name" value="Kazal-type serine protease inhibitors"/>
    <property type="match status" value="1"/>
</dbReference>
<dbReference type="EMBL" id="AFYH01047612">
    <property type="status" value="NOT_ANNOTATED_CDS"/>
    <property type="molecule type" value="Genomic_DNA"/>
</dbReference>
<dbReference type="PROSITE" id="PS50850">
    <property type="entry name" value="MFS"/>
    <property type="match status" value="1"/>
</dbReference>
<dbReference type="InterPro" id="IPR036259">
    <property type="entry name" value="MFS_trans_sf"/>
</dbReference>
<dbReference type="GO" id="GO:0015732">
    <property type="term" value="P:prostaglandin transport"/>
    <property type="evidence" value="ECO:0007669"/>
    <property type="project" value="TreeGrafter"/>
</dbReference>
<feature type="transmembrane region" description="Helical" evidence="8">
    <location>
        <begin position="567"/>
        <end position="590"/>
    </location>
</feature>
<keyword evidence="8" id="KW-0813">Transport</keyword>
<reference evidence="11" key="3">
    <citation type="submission" date="2025-09" db="UniProtKB">
        <authorList>
            <consortium name="Ensembl"/>
        </authorList>
    </citation>
    <scope>IDENTIFICATION</scope>
</reference>
<feature type="transmembrane region" description="Helical" evidence="8">
    <location>
        <begin position="329"/>
        <end position="348"/>
    </location>
</feature>
<evidence type="ECO:0000259" key="9">
    <source>
        <dbReference type="PROSITE" id="PS50850"/>
    </source>
</evidence>
<dbReference type="Pfam" id="PF07648">
    <property type="entry name" value="Kazal_2"/>
    <property type="match status" value="1"/>
</dbReference>
<dbReference type="EMBL" id="AFYH01047607">
    <property type="status" value="NOT_ANNOTATED_CDS"/>
    <property type="molecule type" value="Genomic_DNA"/>
</dbReference>
<dbReference type="EMBL" id="AFYH01047605">
    <property type="status" value="NOT_ANNOTATED_CDS"/>
    <property type="molecule type" value="Genomic_DNA"/>
</dbReference>
<organism evidence="11 12">
    <name type="scientific">Latimeria chalumnae</name>
    <name type="common">Coelacanth</name>
    <dbReference type="NCBI Taxonomy" id="7897"/>
    <lineage>
        <taxon>Eukaryota</taxon>
        <taxon>Metazoa</taxon>
        <taxon>Chordata</taxon>
        <taxon>Craniata</taxon>
        <taxon>Vertebrata</taxon>
        <taxon>Euteleostomi</taxon>
        <taxon>Coelacanthiformes</taxon>
        <taxon>Coelacanthidae</taxon>
        <taxon>Latimeria</taxon>
    </lineage>
</organism>
<feature type="domain" description="Major facilitator superfamily (MFS) profile" evidence="9">
    <location>
        <begin position="1"/>
        <end position="594"/>
    </location>
</feature>
<protein>
    <recommendedName>
        <fullName evidence="8">Solute carrier organic anion transporter family member</fullName>
    </recommendedName>
</protein>
<evidence type="ECO:0000313" key="11">
    <source>
        <dbReference type="Ensembl" id="ENSLACP00000011370.1"/>
    </source>
</evidence>
<evidence type="ECO:0000256" key="1">
    <source>
        <dbReference type="ARBA" id="ARBA00004651"/>
    </source>
</evidence>
<dbReference type="InterPro" id="IPR020846">
    <property type="entry name" value="MFS_dom"/>
</dbReference>
<dbReference type="InterPro" id="IPR036058">
    <property type="entry name" value="Kazal_dom_sf"/>
</dbReference>
<reference evidence="12" key="1">
    <citation type="submission" date="2011-08" db="EMBL/GenBank/DDBJ databases">
        <title>The draft genome of Latimeria chalumnae.</title>
        <authorList>
            <person name="Di Palma F."/>
            <person name="Alfoldi J."/>
            <person name="Johnson J."/>
            <person name="Berlin A."/>
            <person name="Gnerre S."/>
            <person name="Jaffe D."/>
            <person name="MacCallum I."/>
            <person name="Young S."/>
            <person name="Walker B.J."/>
            <person name="Lander E."/>
            <person name="Lindblad-Toh K."/>
        </authorList>
    </citation>
    <scope>NUCLEOTIDE SEQUENCE [LARGE SCALE GENOMIC DNA]</scope>
    <source>
        <strain evidence="12">Wild caught</strain>
    </source>
</reference>
<dbReference type="EMBL" id="AFYH01047611">
    <property type="status" value="NOT_ANNOTATED_CDS"/>
    <property type="molecule type" value="Genomic_DNA"/>
</dbReference>
<dbReference type="EMBL" id="AFYH01047606">
    <property type="status" value="NOT_ANNOTATED_CDS"/>
    <property type="molecule type" value="Genomic_DNA"/>
</dbReference>
<dbReference type="Pfam" id="PF03137">
    <property type="entry name" value="OATP"/>
    <property type="match status" value="1"/>
</dbReference>
<dbReference type="GO" id="GO:0043252">
    <property type="term" value="P:sodium-independent organic anion transport"/>
    <property type="evidence" value="ECO:0007669"/>
    <property type="project" value="TreeGrafter"/>
</dbReference>
<keyword evidence="5 8" id="KW-1133">Transmembrane helix</keyword>
<evidence type="ECO:0000256" key="5">
    <source>
        <dbReference type="ARBA" id="ARBA00022989"/>
    </source>
</evidence>
<sequence length="651" mass="71206">VSVLSTLEKRFSLQTADLGLIVSGFEIGNLMLVLLMSYLGGKGHRPRLIACGGIVMAFGSLLCALPEFLSHQYDYQKEKLSTLSEACSPNSSIERKWMEMEDCVETKNTDMMYVLLVAAQIIIGIGASSVQPLGISYMDDHVQKKESSLYIGIILTTLLFGPLFGFLMGAVFTKIYVDAIFIDTAKLDITTDDPRWIGAWWAGFLVCAGLLFFSSLLMFGFPRSMSASNKAENHILTPMLPNKDSKELNRAAFNKTQEGVNYLSQMGTCCHHLRGLYKVTKQLLQNPVFTCVVLAACMGLAAVGGVSAFLGKYLEWQFGLSASYANQLIGLAAMPCVCIGTFLGGYLVKKFNLTPAGTIQLGMTTNVLCSAAFISLLFMGCETSPTAGVTVDYMNGPAWQNAIEPTIYVYTWCNTGCECRNEALNPVCGSDGITYLSPCYAGCIDTNFTVCTCISTDIENDAVAIPGRCPSSGCMNTFPVFFAIFCVGCFLGAMGHTPTVVILIRAVNPQVKSYALGVQFLMLRLLAFIPMPLIFGAAIDSACLVWSDTCGKPRSCAVYNNITYRYLYFSISIGLKTVTFILLTITWYFIKDNTNKYLQGHEESARKITNTELFASTPTLSASDRAKSHPRTTFIYHLGDNEMCENIESVL</sequence>
<dbReference type="eggNOG" id="KOG3626">
    <property type="taxonomic scope" value="Eukaryota"/>
</dbReference>
<accession>H3ANZ9</accession>
<comment type="caution">
    <text evidence="8">Lacks conserved residue(s) required for the propagation of feature annotation.</text>
</comment>
<evidence type="ECO:0000256" key="8">
    <source>
        <dbReference type="RuleBase" id="RU362056"/>
    </source>
</evidence>
<evidence type="ECO:0000256" key="7">
    <source>
        <dbReference type="ARBA" id="ARBA00023157"/>
    </source>
</evidence>
<dbReference type="PANTHER" id="PTHR11388:SF86">
    <property type="entry name" value="SOLUTE CARRIER ORGANIC ANION TRANSPORTER FAMILY MEMBER 3A1"/>
    <property type="match status" value="1"/>
</dbReference>
<dbReference type="EMBL" id="AFYH01047608">
    <property type="status" value="NOT_ANNOTATED_CDS"/>
    <property type="molecule type" value="Genomic_DNA"/>
</dbReference>
<dbReference type="NCBIfam" id="TIGR00805">
    <property type="entry name" value="oat"/>
    <property type="match status" value="1"/>
</dbReference>
<feature type="transmembrane region" description="Helical" evidence="8">
    <location>
        <begin position="111"/>
        <end position="137"/>
    </location>
</feature>
<dbReference type="Proteomes" id="UP000008672">
    <property type="component" value="Unassembled WGS sequence"/>
</dbReference>
<feature type="domain" description="Kazal-like" evidence="10">
    <location>
        <begin position="407"/>
        <end position="455"/>
    </location>
</feature>
<keyword evidence="8" id="KW-0406">Ion transport</keyword>
<dbReference type="PANTHER" id="PTHR11388">
    <property type="entry name" value="ORGANIC ANION TRANSPORTER"/>
    <property type="match status" value="1"/>
</dbReference>
<dbReference type="HOGENOM" id="CLU_008954_4_1_1"/>
<dbReference type="SUPFAM" id="SSF103473">
    <property type="entry name" value="MFS general substrate transporter"/>
    <property type="match status" value="1"/>
</dbReference>
<dbReference type="EMBL" id="AFYH01047610">
    <property type="status" value="NOT_ANNOTATED_CDS"/>
    <property type="molecule type" value="Genomic_DNA"/>
</dbReference>
<dbReference type="GeneTree" id="ENSGT01150000286901"/>
<evidence type="ECO:0000256" key="6">
    <source>
        <dbReference type="ARBA" id="ARBA00023136"/>
    </source>
</evidence>
<reference evidence="11" key="2">
    <citation type="submission" date="2025-08" db="UniProtKB">
        <authorList>
            <consortium name="Ensembl"/>
        </authorList>
    </citation>
    <scope>IDENTIFICATION</scope>
</reference>
<feature type="transmembrane region" description="Helical" evidence="8">
    <location>
        <begin position="288"/>
        <end position="309"/>
    </location>
</feature>
<keyword evidence="4 8" id="KW-0812">Transmembrane</keyword>
<keyword evidence="12" id="KW-1185">Reference proteome</keyword>
<feature type="transmembrane region" description="Helical" evidence="8">
    <location>
        <begin position="360"/>
        <end position="379"/>
    </location>
</feature>
<dbReference type="EMBL" id="AFYH01047604">
    <property type="status" value="NOT_ANNOTATED_CDS"/>
    <property type="molecule type" value="Genomic_DNA"/>
</dbReference>
<dbReference type="EMBL" id="AFYH01047609">
    <property type="status" value="NOT_ANNOTATED_CDS"/>
    <property type="molecule type" value="Genomic_DNA"/>
</dbReference>
<evidence type="ECO:0000256" key="2">
    <source>
        <dbReference type="ARBA" id="ARBA00009657"/>
    </source>
</evidence>
<dbReference type="Gene3D" id="1.20.1250.20">
    <property type="entry name" value="MFS general substrate transporter like domains"/>
    <property type="match status" value="1"/>
</dbReference>
<dbReference type="InParanoid" id="H3ANZ9"/>